<dbReference type="STRING" id="1325564.NSJP_4123"/>
<keyword evidence="9" id="KW-1185">Reference proteome</keyword>
<evidence type="ECO:0000256" key="4">
    <source>
        <dbReference type="ARBA" id="ARBA00017099"/>
    </source>
</evidence>
<evidence type="ECO:0000313" key="8">
    <source>
        <dbReference type="EMBL" id="SLM50290.1"/>
    </source>
</evidence>
<comment type="catalytic activity">
    <reaction evidence="5">
        <text>dTDP-beta-L-rhamnose + NADP(+) = dTDP-4-dehydro-beta-L-rhamnose + NADPH + H(+)</text>
        <dbReference type="Rhea" id="RHEA:21796"/>
        <dbReference type="ChEBI" id="CHEBI:15378"/>
        <dbReference type="ChEBI" id="CHEBI:57510"/>
        <dbReference type="ChEBI" id="CHEBI:57783"/>
        <dbReference type="ChEBI" id="CHEBI:58349"/>
        <dbReference type="ChEBI" id="CHEBI:62830"/>
        <dbReference type="EC" id="1.1.1.133"/>
    </reaction>
</comment>
<dbReference type="EC" id="1.1.1.133" evidence="3 6"/>
<dbReference type="InterPro" id="IPR005913">
    <property type="entry name" value="dTDP_dehydrorham_reduct"/>
</dbReference>
<evidence type="ECO:0000256" key="2">
    <source>
        <dbReference type="ARBA" id="ARBA00010944"/>
    </source>
</evidence>
<dbReference type="AlphaFoldDB" id="A0A1W1IBC2"/>
<dbReference type="RefSeq" id="WP_080888412.1">
    <property type="nucleotide sequence ID" value="NZ_LT828648.1"/>
</dbReference>
<dbReference type="GO" id="GO:0008831">
    <property type="term" value="F:dTDP-4-dehydrorhamnose reductase activity"/>
    <property type="evidence" value="ECO:0007669"/>
    <property type="project" value="UniProtKB-EC"/>
</dbReference>
<evidence type="ECO:0000256" key="6">
    <source>
        <dbReference type="RuleBase" id="RU364082"/>
    </source>
</evidence>
<gene>
    <name evidence="8" type="primary">rfbD</name>
    <name evidence="8" type="ORF">NSJP_4123</name>
</gene>
<proteinExistence type="inferred from homology"/>
<protein>
    <recommendedName>
        <fullName evidence="4 6">dTDP-4-dehydrorhamnose reductase</fullName>
        <ecNumber evidence="3 6">1.1.1.133</ecNumber>
    </recommendedName>
</protein>
<dbReference type="Proteomes" id="UP000192042">
    <property type="component" value="Chromosome I"/>
</dbReference>
<evidence type="ECO:0000259" key="7">
    <source>
        <dbReference type="Pfam" id="PF04321"/>
    </source>
</evidence>
<dbReference type="Gene3D" id="3.90.25.10">
    <property type="entry name" value="UDP-galactose 4-epimerase, domain 1"/>
    <property type="match status" value="1"/>
</dbReference>
<dbReference type="NCBIfam" id="TIGR01214">
    <property type="entry name" value="rmlD"/>
    <property type="match status" value="1"/>
</dbReference>
<feature type="domain" description="RmlD-like substrate binding" evidence="7">
    <location>
        <begin position="5"/>
        <end position="278"/>
    </location>
</feature>
<dbReference type="CDD" id="cd05254">
    <property type="entry name" value="dTDP_HR_like_SDR_e"/>
    <property type="match status" value="1"/>
</dbReference>
<comment type="similarity">
    <text evidence="2 6">Belongs to the dTDP-4-dehydrorhamnose reductase family.</text>
</comment>
<evidence type="ECO:0000256" key="1">
    <source>
        <dbReference type="ARBA" id="ARBA00004781"/>
    </source>
</evidence>
<evidence type="ECO:0000256" key="5">
    <source>
        <dbReference type="ARBA" id="ARBA00048200"/>
    </source>
</evidence>
<evidence type="ECO:0000313" key="9">
    <source>
        <dbReference type="Proteomes" id="UP000192042"/>
    </source>
</evidence>
<keyword evidence="6 8" id="KW-0560">Oxidoreductase</keyword>
<comment type="function">
    <text evidence="6">Catalyzes the reduction of dTDP-6-deoxy-L-lyxo-4-hexulose to yield dTDP-L-rhamnose.</text>
</comment>
<comment type="pathway">
    <text evidence="1 6">Carbohydrate biosynthesis; dTDP-L-rhamnose biosynthesis.</text>
</comment>
<dbReference type="InterPro" id="IPR029903">
    <property type="entry name" value="RmlD-like-bd"/>
</dbReference>
<accession>A0A1W1IBC2</accession>
<dbReference type="GO" id="GO:0019305">
    <property type="term" value="P:dTDP-rhamnose biosynthetic process"/>
    <property type="evidence" value="ECO:0007669"/>
    <property type="project" value="UniProtKB-UniPathway"/>
</dbReference>
<dbReference type="SUPFAM" id="SSF51735">
    <property type="entry name" value="NAD(P)-binding Rossmann-fold domains"/>
    <property type="match status" value="1"/>
</dbReference>
<reference evidence="8 9" key="1">
    <citation type="submission" date="2017-03" db="EMBL/GenBank/DDBJ databases">
        <authorList>
            <person name="Afonso C.L."/>
            <person name="Miller P.J."/>
            <person name="Scott M.A."/>
            <person name="Spackman E."/>
            <person name="Goraichik I."/>
            <person name="Dimitrov K.M."/>
            <person name="Suarez D.L."/>
            <person name="Swayne D.E."/>
        </authorList>
    </citation>
    <scope>NUCLEOTIDE SEQUENCE [LARGE SCALE GENOMIC DNA]</scope>
    <source>
        <strain evidence="8">Genome sequencing of Nitrospira japonica strain NJ11</strain>
    </source>
</reference>
<organism evidence="8 9">
    <name type="scientific">Nitrospira japonica</name>
    <dbReference type="NCBI Taxonomy" id="1325564"/>
    <lineage>
        <taxon>Bacteria</taxon>
        <taxon>Pseudomonadati</taxon>
        <taxon>Nitrospirota</taxon>
        <taxon>Nitrospiria</taxon>
        <taxon>Nitrospirales</taxon>
        <taxon>Nitrospiraceae</taxon>
        <taxon>Nitrospira</taxon>
    </lineage>
</organism>
<dbReference type="InterPro" id="IPR036291">
    <property type="entry name" value="NAD(P)-bd_dom_sf"/>
</dbReference>
<dbReference type="PANTHER" id="PTHR10491">
    <property type="entry name" value="DTDP-4-DEHYDRORHAMNOSE REDUCTASE"/>
    <property type="match status" value="1"/>
</dbReference>
<dbReference type="UniPathway" id="UPA00124"/>
<evidence type="ECO:0000256" key="3">
    <source>
        <dbReference type="ARBA" id="ARBA00012929"/>
    </source>
</evidence>
<sequence>MPETRILITGAQGQLGCALRSVLPPETLILKDLPEFDLTAASCEEQIVQARPHVVVHAAAYTNVDGAEREPDRARAVNVEGTAAVARAAQRVGGRLIYISTDYVFDGAKDTPYTEEDPTNPLNMYGRSKRDGEAAAAEHCEDCLVVRTAWLYGHGGKNFVKTIMQLAGERPVLEVVADQRGCPTFADDLARALVDLIPSRLTGICHVTNSGSSTWYEFADTIVRLIGSATVVRPIPTTQSQRPATRPPYSVLAYGRLGLVRAPLPDWRDALDRFTRQIRSSASTIPSSGAAPV</sequence>
<dbReference type="Pfam" id="PF04321">
    <property type="entry name" value="RmlD_sub_bind"/>
    <property type="match status" value="1"/>
</dbReference>
<name>A0A1W1IBC2_9BACT</name>
<keyword evidence="6" id="KW-0521">NADP</keyword>
<dbReference type="KEGG" id="nja:NSJP_4123"/>
<dbReference type="Gene3D" id="3.40.50.720">
    <property type="entry name" value="NAD(P)-binding Rossmann-like Domain"/>
    <property type="match status" value="1"/>
</dbReference>
<dbReference type="OrthoDB" id="9803892at2"/>
<dbReference type="PANTHER" id="PTHR10491:SF4">
    <property type="entry name" value="METHIONINE ADENOSYLTRANSFERASE 2 SUBUNIT BETA"/>
    <property type="match status" value="1"/>
</dbReference>
<dbReference type="EMBL" id="LT828648">
    <property type="protein sequence ID" value="SLM50290.1"/>
    <property type="molecule type" value="Genomic_DNA"/>
</dbReference>
<dbReference type="GO" id="GO:0005829">
    <property type="term" value="C:cytosol"/>
    <property type="evidence" value="ECO:0007669"/>
    <property type="project" value="TreeGrafter"/>
</dbReference>